<dbReference type="PROSITE" id="PS50106">
    <property type="entry name" value="PDZ"/>
    <property type="match status" value="1"/>
</dbReference>
<dbReference type="GO" id="GO:0001725">
    <property type="term" value="C:stress fiber"/>
    <property type="evidence" value="ECO:0007669"/>
    <property type="project" value="TreeGrafter"/>
</dbReference>
<reference evidence="6" key="1">
    <citation type="submission" date="2016-11" db="EMBL/GenBank/DDBJ databases">
        <title>Venom-gland transcriptomics and venom proteomics of the black-back scorpion (Hadrurus spadix) reveal detectability challenges and an unexplored realm of animal toxin diversity.</title>
        <authorList>
            <person name="Rokyta D.R."/>
            <person name="Ward M.J."/>
        </authorList>
    </citation>
    <scope>NUCLEOTIDE SEQUENCE</scope>
    <source>
        <tissue evidence="6">Venom gland</tissue>
    </source>
</reference>
<dbReference type="GO" id="GO:0061061">
    <property type="term" value="P:muscle structure development"/>
    <property type="evidence" value="ECO:0007669"/>
    <property type="project" value="TreeGrafter"/>
</dbReference>
<dbReference type="SUPFAM" id="SSF50156">
    <property type="entry name" value="PDZ domain-like"/>
    <property type="match status" value="1"/>
</dbReference>
<dbReference type="GO" id="GO:0031941">
    <property type="term" value="C:filamentous actin"/>
    <property type="evidence" value="ECO:0007669"/>
    <property type="project" value="TreeGrafter"/>
</dbReference>
<evidence type="ECO:0000256" key="3">
    <source>
        <dbReference type="ARBA" id="ARBA00023038"/>
    </source>
</evidence>
<feature type="region of interest" description="Disordered" evidence="4">
    <location>
        <begin position="265"/>
        <end position="291"/>
    </location>
</feature>
<evidence type="ECO:0000259" key="5">
    <source>
        <dbReference type="PROSITE" id="PS50106"/>
    </source>
</evidence>
<dbReference type="InterPro" id="IPR036034">
    <property type="entry name" value="PDZ_sf"/>
</dbReference>
<keyword evidence="3" id="KW-0479">Metal-binding</keyword>
<keyword evidence="2" id="KW-0963">Cytoplasm</keyword>
<dbReference type="InterPro" id="IPR031847">
    <property type="entry name" value="PDLI1-4/Zasp-like_mid"/>
</dbReference>
<name>A0A1W7R9Z9_9SCOR</name>
<evidence type="ECO:0000256" key="4">
    <source>
        <dbReference type="SAM" id="MobiDB-lite"/>
    </source>
</evidence>
<dbReference type="InterPro" id="IPR001478">
    <property type="entry name" value="PDZ"/>
</dbReference>
<protein>
    <submittedName>
        <fullName evidence="6">PDZ and LIM domain protein 7</fullName>
    </submittedName>
</protein>
<feature type="domain" description="PDZ" evidence="5">
    <location>
        <begin position="22"/>
        <end position="74"/>
    </location>
</feature>
<dbReference type="Pfam" id="PF15936">
    <property type="entry name" value="DUF4749"/>
    <property type="match status" value="1"/>
</dbReference>
<dbReference type="AlphaFoldDB" id="A0A1W7R9Z9"/>
<dbReference type="InterPro" id="IPR006643">
    <property type="entry name" value="Zasp-like_motif"/>
</dbReference>
<dbReference type="PANTHER" id="PTHR24214">
    <property type="entry name" value="PDZ AND LIM DOMAIN PROTEIN ZASP"/>
    <property type="match status" value="1"/>
</dbReference>
<dbReference type="GO" id="GO:0005912">
    <property type="term" value="C:adherens junction"/>
    <property type="evidence" value="ECO:0007669"/>
    <property type="project" value="TreeGrafter"/>
</dbReference>
<dbReference type="GO" id="GO:0051371">
    <property type="term" value="F:muscle alpha-actinin binding"/>
    <property type="evidence" value="ECO:0007669"/>
    <property type="project" value="TreeGrafter"/>
</dbReference>
<dbReference type="GO" id="GO:0003779">
    <property type="term" value="F:actin binding"/>
    <property type="evidence" value="ECO:0007669"/>
    <property type="project" value="TreeGrafter"/>
</dbReference>
<evidence type="ECO:0000256" key="1">
    <source>
        <dbReference type="ARBA" id="ARBA00004496"/>
    </source>
</evidence>
<keyword evidence="3" id="KW-0440">LIM domain</keyword>
<dbReference type="GO" id="GO:0030018">
    <property type="term" value="C:Z disc"/>
    <property type="evidence" value="ECO:0007669"/>
    <property type="project" value="TreeGrafter"/>
</dbReference>
<evidence type="ECO:0000313" key="6">
    <source>
        <dbReference type="EMBL" id="JAV47970.1"/>
    </source>
</evidence>
<dbReference type="EMBL" id="GFAH01000419">
    <property type="protein sequence ID" value="JAV47970.1"/>
    <property type="molecule type" value="Transcribed_RNA"/>
</dbReference>
<sequence length="373" mass="41485">MERPLFYKLPKGIQQDYEVNGQVFLGSPSEGELQRGDVILQVGKKDGMKLTHMEAHDVIKNSGNNLDLVVQRSAGYMSPGFTPTTPPLKSMGHPLANVRPLPSSKPGTPTTPKLFQPVAPLPSCQPRPAWMKQSNYIPPPTAAKIPTFVPTPQTFAELETQEYHQEQKREQQAITKQAYRTFPLIAPGAKPRHDLPTGSYLRHVQDPNWIKQPSRASPITRVVMNTPSAASESGPQVVHSQYNSPINIYSQQNVAETYAEQTGLQPRLFRPGGGKSSPQPPLATQQSKKPGEKITNIVDITKSPTYMLIQEEEGKKSPNPEMEEPRQITQKRVYVHPMPCSQEMNAFGMPRDKILQSGTFKSLMTVVNTQSDF</sequence>
<dbReference type="Pfam" id="PF00595">
    <property type="entry name" value="PDZ"/>
    <property type="match status" value="1"/>
</dbReference>
<proteinExistence type="predicted"/>
<keyword evidence="3" id="KW-0862">Zinc</keyword>
<comment type="subcellular location">
    <subcellularLocation>
        <location evidence="1">Cytoplasm</location>
    </subcellularLocation>
</comment>
<accession>A0A1W7R9Z9</accession>
<dbReference type="GO" id="GO:0030036">
    <property type="term" value="P:actin cytoskeleton organization"/>
    <property type="evidence" value="ECO:0007669"/>
    <property type="project" value="TreeGrafter"/>
</dbReference>
<evidence type="ECO:0000256" key="2">
    <source>
        <dbReference type="ARBA" id="ARBA00022490"/>
    </source>
</evidence>
<dbReference type="SMART" id="SM00228">
    <property type="entry name" value="PDZ"/>
    <property type="match status" value="1"/>
</dbReference>
<dbReference type="SMART" id="SM00735">
    <property type="entry name" value="ZM"/>
    <property type="match status" value="1"/>
</dbReference>
<organism evidence="6">
    <name type="scientific">Hadrurus spadix</name>
    <dbReference type="NCBI Taxonomy" id="141984"/>
    <lineage>
        <taxon>Eukaryota</taxon>
        <taxon>Metazoa</taxon>
        <taxon>Ecdysozoa</taxon>
        <taxon>Arthropoda</taxon>
        <taxon>Chelicerata</taxon>
        <taxon>Arachnida</taxon>
        <taxon>Scorpiones</taxon>
        <taxon>Iurida</taxon>
        <taxon>Iuroidea</taxon>
        <taxon>Hadrurus</taxon>
    </lineage>
</organism>
<dbReference type="InterPro" id="IPR050604">
    <property type="entry name" value="PDZ-LIM_domain"/>
</dbReference>
<dbReference type="PANTHER" id="PTHR24214:SF38">
    <property type="entry name" value="PDZ AND LIM DOMAIN PROTEIN ZASP-RELATED"/>
    <property type="match status" value="1"/>
</dbReference>
<dbReference type="Gene3D" id="2.30.42.10">
    <property type="match status" value="1"/>
</dbReference>